<sequence>MIKTYVFYDILKLLIKGIPRPVGVSIDITNRCNLKCKHCYFLRQNYKAELDNNSWLNKIKDLKDQYKNLLQASWCGGEPLLRKNLIERGMKFFR</sequence>
<reference evidence="6" key="1">
    <citation type="journal article" date="2014" name="Front. Microbiol.">
        <title>High frequency of phylogenetically diverse reductive dehalogenase-homologous genes in deep subseafloor sedimentary metagenomes.</title>
        <authorList>
            <person name="Kawai M."/>
            <person name="Futagami T."/>
            <person name="Toyoda A."/>
            <person name="Takaki Y."/>
            <person name="Nishi S."/>
            <person name="Hori S."/>
            <person name="Arai W."/>
            <person name="Tsubouchi T."/>
            <person name="Morono Y."/>
            <person name="Uchiyama I."/>
            <person name="Ito T."/>
            <person name="Fujiyama A."/>
            <person name="Inagaki F."/>
            <person name="Takami H."/>
        </authorList>
    </citation>
    <scope>NUCLEOTIDE SEQUENCE</scope>
    <source>
        <strain evidence="6">Expedition CK06-06</strain>
    </source>
</reference>
<dbReference type="GO" id="GO:0003824">
    <property type="term" value="F:catalytic activity"/>
    <property type="evidence" value="ECO:0007669"/>
    <property type="project" value="InterPro"/>
</dbReference>
<dbReference type="SFLD" id="SFLDS00029">
    <property type="entry name" value="Radical_SAM"/>
    <property type="match status" value="1"/>
</dbReference>
<feature type="domain" description="Radical SAM core" evidence="5">
    <location>
        <begin position="28"/>
        <end position="88"/>
    </location>
</feature>
<keyword evidence="3" id="KW-0408">Iron</keyword>
<dbReference type="SUPFAM" id="SSF102114">
    <property type="entry name" value="Radical SAM enzymes"/>
    <property type="match status" value="1"/>
</dbReference>
<gene>
    <name evidence="6" type="ORF">S06H3_49490</name>
</gene>
<keyword evidence="4" id="KW-0411">Iron-sulfur</keyword>
<evidence type="ECO:0000256" key="2">
    <source>
        <dbReference type="ARBA" id="ARBA00022723"/>
    </source>
</evidence>
<dbReference type="CDD" id="cd01335">
    <property type="entry name" value="Radical_SAM"/>
    <property type="match status" value="1"/>
</dbReference>
<accession>X1NZG4</accession>
<dbReference type="GO" id="GO:0051536">
    <property type="term" value="F:iron-sulfur cluster binding"/>
    <property type="evidence" value="ECO:0007669"/>
    <property type="project" value="UniProtKB-KW"/>
</dbReference>
<comment type="caution">
    <text evidence="6">The sequence shown here is derived from an EMBL/GenBank/DDBJ whole genome shotgun (WGS) entry which is preliminary data.</text>
</comment>
<dbReference type="Pfam" id="PF04055">
    <property type="entry name" value="Radical_SAM"/>
    <property type="match status" value="1"/>
</dbReference>
<dbReference type="InterPro" id="IPR050377">
    <property type="entry name" value="Radical_SAM_PqqE_MftC-like"/>
</dbReference>
<evidence type="ECO:0000313" key="6">
    <source>
        <dbReference type="EMBL" id="GAI35591.1"/>
    </source>
</evidence>
<dbReference type="InterPro" id="IPR007197">
    <property type="entry name" value="rSAM"/>
</dbReference>
<dbReference type="AlphaFoldDB" id="X1NZG4"/>
<evidence type="ECO:0000256" key="1">
    <source>
        <dbReference type="ARBA" id="ARBA00022691"/>
    </source>
</evidence>
<evidence type="ECO:0000256" key="4">
    <source>
        <dbReference type="ARBA" id="ARBA00023014"/>
    </source>
</evidence>
<keyword evidence="1" id="KW-0949">S-adenosyl-L-methionine</keyword>
<dbReference type="PANTHER" id="PTHR11228">
    <property type="entry name" value="RADICAL SAM DOMAIN PROTEIN"/>
    <property type="match status" value="1"/>
</dbReference>
<evidence type="ECO:0000256" key="3">
    <source>
        <dbReference type="ARBA" id="ARBA00023004"/>
    </source>
</evidence>
<dbReference type="Gene3D" id="3.20.20.70">
    <property type="entry name" value="Aldolase class I"/>
    <property type="match status" value="1"/>
</dbReference>
<dbReference type="InterPro" id="IPR058240">
    <property type="entry name" value="rSAM_sf"/>
</dbReference>
<evidence type="ECO:0000259" key="5">
    <source>
        <dbReference type="Pfam" id="PF04055"/>
    </source>
</evidence>
<proteinExistence type="predicted"/>
<dbReference type="GO" id="GO:0046872">
    <property type="term" value="F:metal ion binding"/>
    <property type="evidence" value="ECO:0007669"/>
    <property type="project" value="UniProtKB-KW"/>
</dbReference>
<organism evidence="6">
    <name type="scientific">marine sediment metagenome</name>
    <dbReference type="NCBI Taxonomy" id="412755"/>
    <lineage>
        <taxon>unclassified sequences</taxon>
        <taxon>metagenomes</taxon>
        <taxon>ecological metagenomes</taxon>
    </lineage>
</organism>
<dbReference type="EMBL" id="BARV01031254">
    <property type="protein sequence ID" value="GAI35591.1"/>
    <property type="molecule type" value="Genomic_DNA"/>
</dbReference>
<protein>
    <recommendedName>
        <fullName evidence="5">Radical SAM core domain-containing protein</fullName>
    </recommendedName>
</protein>
<keyword evidence="2" id="KW-0479">Metal-binding</keyword>
<dbReference type="InterPro" id="IPR013785">
    <property type="entry name" value="Aldolase_TIM"/>
</dbReference>
<name>X1NZG4_9ZZZZ</name>
<feature type="non-terminal residue" evidence="6">
    <location>
        <position position="94"/>
    </location>
</feature>
<dbReference type="PANTHER" id="PTHR11228:SF7">
    <property type="entry name" value="PQQA PEPTIDE CYCLASE"/>
    <property type="match status" value="1"/>
</dbReference>